<dbReference type="Gene3D" id="2.150.10.10">
    <property type="entry name" value="Serralysin-like metalloprotease, C-terminal"/>
    <property type="match status" value="4"/>
</dbReference>
<dbReference type="SUPFAM" id="SSF51120">
    <property type="entry name" value="beta-Roll"/>
    <property type="match status" value="5"/>
</dbReference>
<comment type="subcellular location">
    <subcellularLocation>
        <location evidence="1">Secreted</location>
    </subcellularLocation>
</comment>
<keyword evidence="2" id="KW-0964">Secreted</keyword>
<comment type="caution">
    <text evidence="4">The sequence shown here is derived from an EMBL/GenBank/DDBJ whole genome shotgun (WGS) entry which is preliminary data.</text>
</comment>
<evidence type="ECO:0000256" key="1">
    <source>
        <dbReference type="ARBA" id="ARBA00004613"/>
    </source>
</evidence>
<dbReference type="Pfam" id="PF00353">
    <property type="entry name" value="HemolysinCabind"/>
    <property type="match status" value="8"/>
</dbReference>
<protein>
    <recommendedName>
        <fullName evidence="6">Calcium-binding protein</fullName>
    </recommendedName>
</protein>
<dbReference type="InterPro" id="IPR011049">
    <property type="entry name" value="Serralysin-like_metalloprot_C"/>
</dbReference>
<dbReference type="PANTHER" id="PTHR38340:SF1">
    <property type="entry name" value="S-LAYER PROTEIN"/>
    <property type="match status" value="1"/>
</dbReference>
<evidence type="ECO:0008006" key="6">
    <source>
        <dbReference type="Google" id="ProtNLM"/>
    </source>
</evidence>
<dbReference type="InterPro" id="IPR018511">
    <property type="entry name" value="Hemolysin-typ_Ca-bd_CS"/>
</dbReference>
<dbReference type="InterPro" id="IPR050557">
    <property type="entry name" value="RTX_toxin/Mannuronan_C5-epim"/>
</dbReference>
<reference evidence="4 5" key="1">
    <citation type="submission" date="2020-05" db="EMBL/GenBank/DDBJ databases">
        <title>Aquincola sp. isolate from soil.</title>
        <authorList>
            <person name="Han J."/>
            <person name="Kim D.-U."/>
        </authorList>
    </citation>
    <scope>NUCLEOTIDE SEQUENCE [LARGE SCALE GENOMIC DNA]</scope>
    <source>
        <strain evidence="4 5">S2</strain>
    </source>
</reference>
<name>A0ABX2ECZ0_9BURK</name>
<dbReference type="Proteomes" id="UP000737171">
    <property type="component" value="Unassembled WGS sequence"/>
</dbReference>
<dbReference type="InterPro" id="IPR001343">
    <property type="entry name" value="Hemolysn_Ca-bd"/>
</dbReference>
<proteinExistence type="predicted"/>
<dbReference type="PRINTS" id="PR00313">
    <property type="entry name" value="CABNDNGRPT"/>
</dbReference>
<evidence type="ECO:0000313" key="4">
    <source>
        <dbReference type="EMBL" id="NRF65848.1"/>
    </source>
</evidence>
<organism evidence="4 5">
    <name type="scientific">Pseudaquabacterium terrae</name>
    <dbReference type="NCBI Taxonomy" id="2732868"/>
    <lineage>
        <taxon>Bacteria</taxon>
        <taxon>Pseudomonadati</taxon>
        <taxon>Pseudomonadota</taxon>
        <taxon>Betaproteobacteria</taxon>
        <taxon>Burkholderiales</taxon>
        <taxon>Sphaerotilaceae</taxon>
        <taxon>Pseudaquabacterium</taxon>
    </lineage>
</organism>
<dbReference type="PANTHER" id="PTHR38340">
    <property type="entry name" value="S-LAYER PROTEIN"/>
    <property type="match status" value="1"/>
</dbReference>
<evidence type="ECO:0000256" key="2">
    <source>
        <dbReference type="ARBA" id="ARBA00022525"/>
    </source>
</evidence>
<evidence type="ECO:0000313" key="5">
    <source>
        <dbReference type="Proteomes" id="UP000737171"/>
    </source>
</evidence>
<accession>A0ABX2ECZ0</accession>
<sequence>MRRVLSLPESRLVWNAGDGSRTVEGGAGADVLELNGSAAADTVIVSPNGARVLLSGHAAGDFVLDIGAVERLDINAGAGDDTVVGINGLATLIALDIDGGAGNDTLTGADGADALAGGDGHDTVSGGRGADTGLLGSGDDHWVWNPGDGNDTVDGQGGIDTLLFNASNAGEQLVLTADGSHVRLTRDIGSVTSDLSGLENLHLLLRGGSDTVTVNSLAGTHAKRVHVDLGLAGIADGSVDVVHVAGGEAREVIRPSLQDGALVIAGLAAQTVIVHFDAADQVHLLGLGGNDSIDASALAAGGPLLPIDGGAGDDTLIGSANADLMFGGADRDRLTGGSGADQLHGNAGDDRFVWRAGDGNDVIEGGDDSDVLELNGGATADSLIVSPGSSGRVVVSGPAVGDFVLDVGSVELLDINTGAGDDTVIGFNGLGTLIALDIDGGAGNDTLTGGDGADRIAGGDGTDSVTGGRGADTLLLGYGNDRAVWNPGDGSDSIDGQGGADTLQFNASNAGEKLALSADGSRVLLTRDIATVTMDLQGIETVNLQALGGADTITLQRLSGTALRQVNVDLGLFSGTGDGAVDSIEVQGRLADNLVRPSLQNGALVVDGLDAVLAISHFEAIDRVLLLGGGADTIDMLRLAAGSTPMSFDAGAGNDTLRAGAGDDRLAGGEGDDRFVGNTGGGNDVLDGGNGDDRLELVGGNAADTLQVTPNGGRIFISGSTATLPFGIDAGSIESIALSGGAGDDAISALNGLSGLTTLDIDGGLGNDTLTGGDGNDRIAGGEGHDTVSGGRGADAVQLGNGNDRFAWSPGDGNDSVDGQGGIDTLLFNASNAGEQLLLTADGGHVRLTRDIGSVTSNLSGFENLLLLLRGGSDTVTLNSLAGTGTTRIDIDLGAMPGGAGDGAFDLVKLLGSTGDDHFQLWMQGGALVIDGLGAQVLIRGFDTGDELQLFGMGGNDIVDTSAVPPGGPVITLVGITEAGT</sequence>
<gene>
    <name evidence="4" type="ORF">HLB44_02490</name>
</gene>
<keyword evidence="5" id="KW-1185">Reference proteome</keyword>
<dbReference type="PROSITE" id="PS00330">
    <property type="entry name" value="HEMOLYSIN_CALCIUM"/>
    <property type="match status" value="4"/>
</dbReference>
<evidence type="ECO:0000256" key="3">
    <source>
        <dbReference type="SAM" id="MobiDB-lite"/>
    </source>
</evidence>
<dbReference type="EMBL" id="JABRWJ010000001">
    <property type="protein sequence ID" value="NRF65848.1"/>
    <property type="molecule type" value="Genomic_DNA"/>
</dbReference>
<dbReference type="RefSeq" id="WP_173120258.1">
    <property type="nucleotide sequence ID" value="NZ_JABRWJ010000001.1"/>
</dbReference>
<feature type="region of interest" description="Disordered" evidence="3">
    <location>
        <begin position="668"/>
        <end position="691"/>
    </location>
</feature>